<dbReference type="Gene3D" id="3.90.1150.10">
    <property type="entry name" value="Aspartate Aminotransferase, domain 1"/>
    <property type="match status" value="1"/>
</dbReference>
<dbReference type="SUPFAM" id="SSF53383">
    <property type="entry name" value="PLP-dependent transferases"/>
    <property type="match status" value="1"/>
</dbReference>
<evidence type="ECO:0000256" key="5">
    <source>
        <dbReference type="ARBA" id="ARBA00013187"/>
    </source>
</evidence>
<sequence>MTVHDGIRLDAAAKAALLARMRQRPADNAAPQAEEGPLYDASFETLPGFEELRFIRATGEALGIANPFFRPHEGRAGALSRIEGREVINFASYDYLGLNGHPQVSGAAREAMELYGTSVSASRVVAGERPIHRALEARLAALHGAEDAVVFVSGHAANVTTIGSLLGPDDVVFHDALIHNSVIVGAELARATRRSFPHNDFAALERMLASERASSPASARTRRALIVVEGLYSMDGDTPDLARLVALKQRFGAWLMVDEAHSVGVLGAKGRGIAEQAGLDPALVDIWMGTLSKSLASCGGYIAGPQALIDVLKTSAPGFVYSVGLPPAAAGAALAALDVLEREGERVAALRANSRHFLDAVQAAGFATGTAEGHAIIPVMVGDSLKAVLLSERLLAHGVNALPIIHPAVPHRSSRLRFFITAAHQRAQLDETVRLLTEAFDESSRFLAELGLGGEVDGEAAPRALPPAWGE</sequence>
<dbReference type="InterPro" id="IPR004839">
    <property type="entry name" value="Aminotransferase_I/II_large"/>
</dbReference>
<dbReference type="Proteomes" id="UP000533469">
    <property type="component" value="Unassembled WGS sequence"/>
</dbReference>
<comment type="catalytic activity">
    <reaction evidence="11">
        <text>6-carboxyhexanoyl-[ACP] + L-alanine + H(+) = (8S)-8-amino-7-oxononanoate + holo-[ACP] + CO2</text>
        <dbReference type="Rhea" id="RHEA:42288"/>
        <dbReference type="Rhea" id="RHEA-COMP:9685"/>
        <dbReference type="Rhea" id="RHEA-COMP:9955"/>
        <dbReference type="ChEBI" id="CHEBI:15378"/>
        <dbReference type="ChEBI" id="CHEBI:16526"/>
        <dbReference type="ChEBI" id="CHEBI:57972"/>
        <dbReference type="ChEBI" id="CHEBI:64479"/>
        <dbReference type="ChEBI" id="CHEBI:78846"/>
        <dbReference type="ChEBI" id="CHEBI:149468"/>
        <dbReference type="EC" id="2.3.1.47"/>
    </reaction>
</comment>
<dbReference type="GO" id="GO:0008710">
    <property type="term" value="F:8-amino-7-oxononanoate synthase activity"/>
    <property type="evidence" value="ECO:0007669"/>
    <property type="project" value="UniProtKB-EC"/>
</dbReference>
<keyword evidence="7" id="KW-0093">Biotin biosynthesis</keyword>
<dbReference type="EMBL" id="JACICD010000013">
    <property type="protein sequence ID" value="MBB3773686.1"/>
    <property type="molecule type" value="Genomic_DNA"/>
</dbReference>
<dbReference type="PANTHER" id="PTHR13693">
    <property type="entry name" value="CLASS II AMINOTRANSFERASE/8-AMINO-7-OXONONANOATE SYNTHASE"/>
    <property type="match status" value="1"/>
</dbReference>
<evidence type="ECO:0000256" key="1">
    <source>
        <dbReference type="ARBA" id="ARBA00001933"/>
    </source>
</evidence>
<reference evidence="14 15" key="1">
    <citation type="submission" date="2020-08" db="EMBL/GenBank/DDBJ databases">
        <title>Genomic Encyclopedia of Type Strains, Phase IV (KMG-IV): sequencing the most valuable type-strain genomes for metagenomic binning, comparative biology and taxonomic classification.</title>
        <authorList>
            <person name="Goeker M."/>
        </authorList>
    </citation>
    <scope>NUCLEOTIDE SEQUENCE [LARGE SCALE GENOMIC DNA]</scope>
    <source>
        <strain evidence="14 15">DSM 5895</strain>
    </source>
</reference>
<comment type="similarity">
    <text evidence="3">Belongs to the class-II pyridoxal-phosphate-dependent aminotransferase family. BioF subfamily.</text>
</comment>
<feature type="domain" description="Aminotransferase class I/classII large" evidence="13">
    <location>
        <begin position="86"/>
        <end position="434"/>
    </location>
</feature>
<dbReference type="Pfam" id="PF00155">
    <property type="entry name" value="Aminotran_1_2"/>
    <property type="match status" value="1"/>
</dbReference>
<gene>
    <name evidence="14" type="ORF">FHS55_004330</name>
</gene>
<evidence type="ECO:0000256" key="4">
    <source>
        <dbReference type="ARBA" id="ARBA00011738"/>
    </source>
</evidence>
<evidence type="ECO:0000256" key="7">
    <source>
        <dbReference type="ARBA" id="ARBA00022756"/>
    </source>
</evidence>
<dbReference type="EC" id="2.3.1.47" evidence="5"/>
<evidence type="ECO:0000256" key="3">
    <source>
        <dbReference type="ARBA" id="ARBA00010008"/>
    </source>
</evidence>
<dbReference type="Gene3D" id="3.40.640.10">
    <property type="entry name" value="Type I PLP-dependent aspartate aminotransferase-like (Major domain)"/>
    <property type="match status" value="1"/>
</dbReference>
<dbReference type="PROSITE" id="PS00599">
    <property type="entry name" value="AA_TRANSFER_CLASS_2"/>
    <property type="match status" value="1"/>
</dbReference>
<evidence type="ECO:0000313" key="15">
    <source>
        <dbReference type="Proteomes" id="UP000533469"/>
    </source>
</evidence>
<organism evidence="14 15">
    <name type="scientific">Ancylobacter tetraedralis</name>
    <dbReference type="NCBI Taxonomy" id="217068"/>
    <lineage>
        <taxon>Bacteria</taxon>
        <taxon>Pseudomonadati</taxon>
        <taxon>Pseudomonadota</taxon>
        <taxon>Alphaproteobacteria</taxon>
        <taxon>Hyphomicrobiales</taxon>
        <taxon>Xanthobacteraceae</taxon>
        <taxon>Ancylobacter</taxon>
    </lineage>
</organism>
<evidence type="ECO:0000256" key="11">
    <source>
        <dbReference type="ARBA" id="ARBA00047715"/>
    </source>
</evidence>
<evidence type="ECO:0000256" key="6">
    <source>
        <dbReference type="ARBA" id="ARBA00022679"/>
    </source>
</evidence>
<dbReference type="InterPro" id="IPR001917">
    <property type="entry name" value="Aminotrans_II_pyridoxalP_BS"/>
</dbReference>
<dbReference type="AlphaFoldDB" id="A0A839ZGD6"/>
<dbReference type="PANTHER" id="PTHR13693:SF100">
    <property type="entry name" value="8-AMINO-7-OXONONANOATE SYNTHASE"/>
    <property type="match status" value="1"/>
</dbReference>
<comment type="cofactor">
    <cofactor evidence="1 12">
        <name>pyridoxal 5'-phosphate</name>
        <dbReference type="ChEBI" id="CHEBI:597326"/>
    </cofactor>
</comment>
<dbReference type="InterPro" id="IPR050087">
    <property type="entry name" value="AON_synthase_class-II"/>
</dbReference>
<evidence type="ECO:0000313" key="14">
    <source>
        <dbReference type="EMBL" id="MBB3773686.1"/>
    </source>
</evidence>
<dbReference type="GO" id="GO:0009102">
    <property type="term" value="P:biotin biosynthetic process"/>
    <property type="evidence" value="ECO:0007669"/>
    <property type="project" value="UniProtKB-KW"/>
</dbReference>
<keyword evidence="15" id="KW-1185">Reference proteome</keyword>
<evidence type="ECO:0000256" key="8">
    <source>
        <dbReference type="ARBA" id="ARBA00022898"/>
    </source>
</evidence>
<protein>
    <recommendedName>
        <fullName evidence="5">8-amino-7-oxononanoate synthase</fullName>
        <ecNumber evidence="5">2.3.1.47</ecNumber>
    </recommendedName>
    <alternativeName>
        <fullName evidence="9">7-keto-8-amino-pelargonic acid synthase</fullName>
    </alternativeName>
    <alternativeName>
        <fullName evidence="10">8-amino-7-ketopelargonate synthase</fullName>
    </alternativeName>
</protein>
<dbReference type="GO" id="GO:0030170">
    <property type="term" value="F:pyridoxal phosphate binding"/>
    <property type="evidence" value="ECO:0007669"/>
    <property type="project" value="InterPro"/>
</dbReference>
<evidence type="ECO:0000259" key="13">
    <source>
        <dbReference type="Pfam" id="PF00155"/>
    </source>
</evidence>
<dbReference type="InterPro" id="IPR015422">
    <property type="entry name" value="PyrdxlP-dep_Trfase_small"/>
</dbReference>
<comment type="caution">
    <text evidence="14">The sequence shown here is derived from an EMBL/GenBank/DDBJ whole genome shotgun (WGS) entry which is preliminary data.</text>
</comment>
<evidence type="ECO:0000256" key="2">
    <source>
        <dbReference type="ARBA" id="ARBA00004746"/>
    </source>
</evidence>
<keyword evidence="8 12" id="KW-0663">Pyridoxal phosphate</keyword>
<evidence type="ECO:0000256" key="10">
    <source>
        <dbReference type="ARBA" id="ARBA00033381"/>
    </source>
</evidence>
<name>A0A839ZGD6_9HYPH</name>
<dbReference type="RefSeq" id="WP_183191896.1">
    <property type="nucleotide sequence ID" value="NZ_JACICD010000013.1"/>
</dbReference>
<evidence type="ECO:0000256" key="12">
    <source>
        <dbReference type="RuleBase" id="RU003693"/>
    </source>
</evidence>
<comment type="subunit">
    <text evidence="4">Homodimer.</text>
</comment>
<evidence type="ECO:0000256" key="9">
    <source>
        <dbReference type="ARBA" id="ARBA00032610"/>
    </source>
</evidence>
<dbReference type="InterPro" id="IPR015421">
    <property type="entry name" value="PyrdxlP-dep_Trfase_major"/>
</dbReference>
<keyword evidence="6" id="KW-0808">Transferase</keyword>
<dbReference type="InterPro" id="IPR015424">
    <property type="entry name" value="PyrdxlP-dep_Trfase"/>
</dbReference>
<comment type="pathway">
    <text evidence="2">Cofactor biosynthesis; biotin biosynthesis.</text>
</comment>
<proteinExistence type="inferred from homology"/>
<dbReference type="CDD" id="cd06454">
    <property type="entry name" value="KBL_like"/>
    <property type="match status" value="1"/>
</dbReference>
<accession>A0A839ZGD6</accession>